<evidence type="ECO:0000313" key="7">
    <source>
        <dbReference type="EMBL" id="RWS18380.1"/>
    </source>
</evidence>
<keyword evidence="3" id="KW-0325">Glycoprotein</keyword>
<keyword evidence="1" id="KW-0732">Signal</keyword>
<evidence type="ECO:0000256" key="4">
    <source>
        <dbReference type="ARBA" id="ARBA00023319"/>
    </source>
</evidence>
<dbReference type="Gene3D" id="2.60.40.10">
    <property type="entry name" value="Immunoglobulins"/>
    <property type="match status" value="1"/>
</dbReference>
<evidence type="ECO:0000256" key="5">
    <source>
        <dbReference type="SAM" id="MobiDB-lite"/>
    </source>
</evidence>
<feature type="non-terminal residue" evidence="7">
    <location>
        <position position="1"/>
    </location>
</feature>
<dbReference type="AlphaFoldDB" id="A0A443RT20"/>
<feature type="domain" description="Ig-like" evidence="6">
    <location>
        <begin position="76"/>
        <end position="167"/>
    </location>
</feature>
<name>A0A443RT20_9ACAR</name>
<gene>
    <name evidence="7" type="ORF">B4U80_15032</name>
</gene>
<dbReference type="PROSITE" id="PS50835">
    <property type="entry name" value="IG_LIKE"/>
    <property type="match status" value="1"/>
</dbReference>
<dbReference type="VEuPathDB" id="VectorBase:LDEU013660"/>
<dbReference type="InterPro" id="IPR051755">
    <property type="entry name" value="Ig-like_CS_Receptor"/>
</dbReference>
<comment type="caution">
    <text evidence="7">The sequence shown here is derived from an EMBL/GenBank/DDBJ whole genome shotgun (WGS) entry which is preliminary data.</text>
</comment>
<reference evidence="7 8" key="1">
    <citation type="journal article" date="2018" name="Gigascience">
        <title>Genomes of trombidid mites reveal novel predicted allergens and laterally-transferred genes associated with secondary metabolism.</title>
        <authorList>
            <person name="Dong X."/>
            <person name="Chaisiri K."/>
            <person name="Xia D."/>
            <person name="Armstrong S.D."/>
            <person name="Fang Y."/>
            <person name="Donnelly M.J."/>
            <person name="Kadowaki T."/>
            <person name="McGarry J.W."/>
            <person name="Darby A.C."/>
            <person name="Makepeace B.L."/>
        </authorList>
    </citation>
    <scope>NUCLEOTIDE SEQUENCE [LARGE SCALE GENOMIC DNA]</scope>
    <source>
        <strain evidence="7">UoL-UT</strain>
    </source>
</reference>
<dbReference type="InterPro" id="IPR013106">
    <property type="entry name" value="Ig_V-set"/>
</dbReference>
<dbReference type="Pfam" id="PF07686">
    <property type="entry name" value="V-set"/>
    <property type="match status" value="1"/>
</dbReference>
<keyword evidence="4" id="KW-0393">Immunoglobulin domain</keyword>
<keyword evidence="2" id="KW-1015">Disulfide bond</keyword>
<dbReference type="InterPro" id="IPR013783">
    <property type="entry name" value="Ig-like_fold"/>
</dbReference>
<dbReference type="InterPro" id="IPR003599">
    <property type="entry name" value="Ig_sub"/>
</dbReference>
<sequence length="208" mass="22400">GGASRTWGEAQGRAQALESFPAAAQGPGPQEQASHSVEGQAMGAQCEDTRPVLSPRPLCELSVSDKLIPRDKPRDPTRELQVIQPERSVSVAAGETATLQCTVTSLLPVGPIEWYKGEGPGRELVYMFLGGHFPRVTNVSDATKRDNRDFSIRISNVTPADAGTYYCVKFQKTATANKEIKSGAGTQLSVRGECSRTCWSLVCDMRTG</sequence>
<dbReference type="FunFam" id="2.60.40.10:FF:000295">
    <property type="entry name" value="Tyrosine-protein phosphatase non-receptor type substrate 1"/>
    <property type="match status" value="1"/>
</dbReference>
<dbReference type="OrthoDB" id="6370831at2759"/>
<evidence type="ECO:0000259" key="6">
    <source>
        <dbReference type="PROSITE" id="PS50835"/>
    </source>
</evidence>
<evidence type="ECO:0000256" key="1">
    <source>
        <dbReference type="ARBA" id="ARBA00022729"/>
    </source>
</evidence>
<accession>A0A443RT20</accession>
<dbReference type="SMART" id="SM00406">
    <property type="entry name" value="IGv"/>
    <property type="match status" value="1"/>
</dbReference>
<dbReference type="SMART" id="SM00408">
    <property type="entry name" value="IGc2"/>
    <property type="match status" value="1"/>
</dbReference>
<evidence type="ECO:0000256" key="2">
    <source>
        <dbReference type="ARBA" id="ARBA00023157"/>
    </source>
</evidence>
<dbReference type="InterPro" id="IPR007110">
    <property type="entry name" value="Ig-like_dom"/>
</dbReference>
<dbReference type="SMART" id="SM00409">
    <property type="entry name" value="IG"/>
    <property type="match status" value="1"/>
</dbReference>
<evidence type="ECO:0000313" key="8">
    <source>
        <dbReference type="Proteomes" id="UP000288716"/>
    </source>
</evidence>
<feature type="compositionally biased region" description="Low complexity" evidence="5">
    <location>
        <begin position="21"/>
        <end position="33"/>
    </location>
</feature>
<dbReference type="STRING" id="299467.A0A443RT20"/>
<feature type="region of interest" description="Disordered" evidence="5">
    <location>
        <begin position="1"/>
        <end position="51"/>
    </location>
</feature>
<dbReference type="Proteomes" id="UP000288716">
    <property type="component" value="Unassembled WGS sequence"/>
</dbReference>
<keyword evidence="8" id="KW-1185">Reference proteome</keyword>
<dbReference type="EMBL" id="NCKV01040538">
    <property type="protein sequence ID" value="RWS18380.1"/>
    <property type="molecule type" value="Genomic_DNA"/>
</dbReference>
<dbReference type="InterPro" id="IPR036179">
    <property type="entry name" value="Ig-like_dom_sf"/>
</dbReference>
<dbReference type="SUPFAM" id="SSF48726">
    <property type="entry name" value="Immunoglobulin"/>
    <property type="match status" value="1"/>
</dbReference>
<dbReference type="PANTHER" id="PTHR19971">
    <property type="entry name" value="SIGNAL-REGULATORY PROTEIN BETA"/>
    <property type="match status" value="1"/>
</dbReference>
<proteinExistence type="predicted"/>
<protein>
    <submittedName>
        <fullName evidence="7">Signal-regulatory protein beta-1 isoform 3-like protein</fullName>
    </submittedName>
</protein>
<dbReference type="InterPro" id="IPR003598">
    <property type="entry name" value="Ig_sub2"/>
</dbReference>
<evidence type="ECO:0000256" key="3">
    <source>
        <dbReference type="ARBA" id="ARBA00023180"/>
    </source>
</evidence>
<organism evidence="7 8">
    <name type="scientific">Leptotrombidium deliense</name>
    <dbReference type="NCBI Taxonomy" id="299467"/>
    <lineage>
        <taxon>Eukaryota</taxon>
        <taxon>Metazoa</taxon>
        <taxon>Ecdysozoa</taxon>
        <taxon>Arthropoda</taxon>
        <taxon>Chelicerata</taxon>
        <taxon>Arachnida</taxon>
        <taxon>Acari</taxon>
        <taxon>Acariformes</taxon>
        <taxon>Trombidiformes</taxon>
        <taxon>Prostigmata</taxon>
        <taxon>Anystina</taxon>
        <taxon>Parasitengona</taxon>
        <taxon>Trombiculoidea</taxon>
        <taxon>Trombiculidae</taxon>
        <taxon>Leptotrombidium</taxon>
    </lineage>
</organism>